<gene>
    <name evidence="3" type="ORF">PGLA1383_LOCUS56295</name>
</gene>
<protein>
    <submittedName>
        <fullName evidence="3">Uncharacterized protein</fullName>
    </submittedName>
</protein>
<feature type="compositionally biased region" description="Polar residues" evidence="2">
    <location>
        <begin position="195"/>
        <end position="205"/>
    </location>
</feature>
<feature type="region of interest" description="Disordered" evidence="2">
    <location>
        <begin position="1"/>
        <end position="48"/>
    </location>
</feature>
<feature type="compositionally biased region" description="Polar residues" evidence="2">
    <location>
        <begin position="1"/>
        <end position="17"/>
    </location>
</feature>
<feature type="non-terminal residue" evidence="3">
    <location>
        <position position="1"/>
    </location>
</feature>
<feature type="coiled-coil region" evidence="1">
    <location>
        <begin position="57"/>
        <end position="133"/>
    </location>
</feature>
<evidence type="ECO:0000256" key="2">
    <source>
        <dbReference type="SAM" id="MobiDB-lite"/>
    </source>
</evidence>
<name>A0A813HVY1_POLGL</name>
<keyword evidence="1" id="KW-0175">Coiled coil</keyword>
<organism evidence="3 4">
    <name type="scientific">Polarella glacialis</name>
    <name type="common">Dinoflagellate</name>
    <dbReference type="NCBI Taxonomy" id="89957"/>
    <lineage>
        <taxon>Eukaryota</taxon>
        <taxon>Sar</taxon>
        <taxon>Alveolata</taxon>
        <taxon>Dinophyceae</taxon>
        <taxon>Suessiales</taxon>
        <taxon>Suessiaceae</taxon>
        <taxon>Polarella</taxon>
    </lineage>
</organism>
<feature type="compositionally biased region" description="Low complexity" evidence="2">
    <location>
        <begin position="21"/>
        <end position="32"/>
    </location>
</feature>
<evidence type="ECO:0000313" key="4">
    <source>
        <dbReference type="Proteomes" id="UP000654075"/>
    </source>
</evidence>
<keyword evidence="4" id="KW-1185">Reference proteome</keyword>
<dbReference type="AlphaFoldDB" id="A0A813HVY1"/>
<accession>A0A813HVY1</accession>
<sequence>EQLQWALNASQDKSGQKATIPAAKAKSLASPKNGEVSKFEPPPRLGDKATDAQIARLKEVEGRAARADQLLQSAIDREAVSATERMSLREQLDENEGLIQGLAQQLDMVQAELQERLRQCEALERTLASALVEAAAAVAAGAAKSCKVDVVQEAGEGKACSTSAGIVPELLARIAELEATLEGVTCGAKDQSQAKTFASQKNGEVSTFEPPPRLGDKAASLIAASS</sequence>
<proteinExistence type="predicted"/>
<evidence type="ECO:0000256" key="1">
    <source>
        <dbReference type="SAM" id="Coils"/>
    </source>
</evidence>
<reference evidence="3" key="1">
    <citation type="submission" date="2021-02" db="EMBL/GenBank/DDBJ databases">
        <authorList>
            <person name="Dougan E. K."/>
            <person name="Rhodes N."/>
            <person name="Thang M."/>
            <person name="Chan C."/>
        </authorList>
    </citation>
    <scope>NUCLEOTIDE SEQUENCE</scope>
</reference>
<comment type="caution">
    <text evidence="3">The sequence shown here is derived from an EMBL/GenBank/DDBJ whole genome shotgun (WGS) entry which is preliminary data.</text>
</comment>
<evidence type="ECO:0000313" key="3">
    <source>
        <dbReference type="EMBL" id="CAE8641681.1"/>
    </source>
</evidence>
<feature type="region of interest" description="Disordered" evidence="2">
    <location>
        <begin position="195"/>
        <end position="226"/>
    </location>
</feature>
<dbReference type="EMBL" id="CAJNNV010032969">
    <property type="protein sequence ID" value="CAE8641681.1"/>
    <property type="molecule type" value="Genomic_DNA"/>
</dbReference>
<dbReference type="Proteomes" id="UP000654075">
    <property type="component" value="Unassembled WGS sequence"/>
</dbReference>